<evidence type="ECO:0000313" key="2">
    <source>
        <dbReference type="Proteomes" id="UP001057402"/>
    </source>
</evidence>
<dbReference type="Proteomes" id="UP001057402">
    <property type="component" value="Chromosome 4"/>
</dbReference>
<comment type="caution">
    <text evidence="1">The sequence shown here is derived from an EMBL/GenBank/DDBJ whole genome shotgun (WGS) entry which is preliminary data.</text>
</comment>
<name>A0ACB9QZN4_9MYRT</name>
<evidence type="ECO:0000313" key="1">
    <source>
        <dbReference type="EMBL" id="KAI4372252.1"/>
    </source>
</evidence>
<dbReference type="EMBL" id="CM042883">
    <property type="protein sequence ID" value="KAI4372252.1"/>
    <property type="molecule type" value="Genomic_DNA"/>
</dbReference>
<reference evidence="2" key="1">
    <citation type="journal article" date="2023" name="Front. Plant Sci.">
        <title>Chromosomal-level genome assembly of Melastoma candidum provides insights into trichome evolution.</title>
        <authorList>
            <person name="Zhong Y."/>
            <person name="Wu W."/>
            <person name="Sun C."/>
            <person name="Zou P."/>
            <person name="Liu Y."/>
            <person name="Dai S."/>
            <person name="Zhou R."/>
        </authorList>
    </citation>
    <scope>NUCLEOTIDE SEQUENCE [LARGE SCALE GENOMIC DNA]</scope>
</reference>
<accession>A0ACB9QZN4</accession>
<sequence>MVPEFIGDQIRSGRTLVGAESTISSVASRGRGLVLPLKMEERREERGGWLSVFYQLGCRPELEGEEFTGIGRGCLMFVASFGISAEKRQSPQVAAEWSRRQVSLLLRSEKLKPAVIRGSIEGRDWDRD</sequence>
<gene>
    <name evidence="1" type="ORF">MLD38_010506</name>
</gene>
<proteinExistence type="predicted"/>
<protein>
    <submittedName>
        <fullName evidence="1">Uncharacterized protein</fullName>
    </submittedName>
</protein>
<keyword evidence="2" id="KW-1185">Reference proteome</keyword>
<organism evidence="1 2">
    <name type="scientific">Melastoma candidum</name>
    <dbReference type="NCBI Taxonomy" id="119954"/>
    <lineage>
        <taxon>Eukaryota</taxon>
        <taxon>Viridiplantae</taxon>
        <taxon>Streptophyta</taxon>
        <taxon>Embryophyta</taxon>
        <taxon>Tracheophyta</taxon>
        <taxon>Spermatophyta</taxon>
        <taxon>Magnoliopsida</taxon>
        <taxon>eudicotyledons</taxon>
        <taxon>Gunneridae</taxon>
        <taxon>Pentapetalae</taxon>
        <taxon>rosids</taxon>
        <taxon>malvids</taxon>
        <taxon>Myrtales</taxon>
        <taxon>Melastomataceae</taxon>
        <taxon>Melastomatoideae</taxon>
        <taxon>Melastomateae</taxon>
        <taxon>Melastoma</taxon>
    </lineage>
</organism>